<dbReference type="Gene3D" id="3.30.830.10">
    <property type="entry name" value="Metalloenzyme, LuxS/M16 peptidase-like"/>
    <property type="match status" value="1"/>
</dbReference>
<reference evidence="3" key="1">
    <citation type="journal article" date="2023" name="Mol. Biol. Evol.">
        <title>Third-Generation Sequencing Reveals the Adaptive Role of the Epigenome in Three Deep-Sea Polychaetes.</title>
        <authorList>
            <person name="Perez M."/>
            <person name="Aroh O."/>
            <person name="Sun Y."/>
            <person name="Lan Y."/>
            <person name="Juniper S.K."/>
            <person name="Young C.R."/>
            <person name="Angers B."/>
            <person name="Qian P.Y."/>
        </authorList>
    </citation>
    <scope>NUCLEOTIDE SEQUENCE</scope>
    <source>
        <strain evidence="3">P08H-3</strain>
    </source>
</reference>
<dbReference type="InterPro" id="IPR007863">
    <property type="entry name" value="Peptidase_M16_C"/>
</dbReference>
<comment type="caution">
    <text evidence="3">The sequence shown here is derived from an EMBL/GenBank/DDBJ whole genome shotgun (WGS) entry which is preliminary data.</text>
</comment>
<dbReference type="GO" id="GO:0005739">
    <property type="term" value="C:mitochondrion"/>
    <property type="evidence" value="ECO:0007669"/>
    <property type="project" value="TreeGrafter"/>
</dbReference>
<feature type="compositionally biased region" description="Basic and acidic residues" evidence="1">
    <location>
        <begin position="346"/>
        <end position="355"/>
    </location>
</feature>
<feature type="compositionally biased region" description="Basic and acidic residues" evidence="1">
    <location>
        <begin position="401"/>
        <end position="410"/>
    </location>
</feature>
<keyword evidence="4" id="KW-1185">Reference proteome</keyword>
<evidence type="ECO:0000259" key="2">
    <source>
        <dbReference type="Pfam" id="PF05193"/>
    </source>
</evidence>
<feature type="domain" description="Peptidase M16 C-terminal" evidence="2">
    <location>
        <begin position="31"/>
        <end position="87"/>
    </location>
</feature>
<dbReference type="GO" id="GO:0046872">
    <property type="term" value="F:metal ion binding"/>
    <property type="evidence" value="ECO:0007669"/>
    <property type="project" value="InterPro"/>
</dbReference>
<feature type="compositionally biased region" description="Basic and acidic residues" evidence="1">
    <location>
        <begin position="243"/>
        <end position="260"/>
    </location>
</feature>
<protein>
    <recommendedName>
        <fullName evidence="2">Peptidase M16 C-terminal domain-containing protein</fullName>
    </recommendedName>
</protein>
<evidence type="ECO:0000313" key="4">
    <source>
        <dbReference type="Proteomes" id="UP001208570"/>
    </source>
</evidence>
<dbReference type="AlphaFoldDB" id="A0AAD9JXN8"/>
<feature type="compositionally biased region" description="Polar residues" evidence="1">
    <location>
        <begin position="413"/>
        <end position="426"/>
    </location>
</feature>
<dbReference type="InterPro" id="IPR011249">
    <property type="entry name" value="Metalloenz_LuxS/M16"/>
</dbReference>
<feature type="compositionally biased region" description="Basic and acidic residues" evidence="1">
    <location>
        <begin position="199"/>
        <end position="214"/>
    </location>
</feature>
<dbReference type="PANTHER" id="PTHR11851">
    <property type="entry name" value="METALLOPROTEASE"/>
    <property type="match status" value="1"/>
</dbReference>
<gene>
    <name evidence="3" type="ORF">LSH36_127g15026</name>
</gene>
<feature type="compositionally biased region" description="Basic and acidic residues" evidence="1">
    <location>
        <begin position="362"/>
        <end position="381"/>
    </location>
</feature>
<sequence>MGSGSSIKYSNNIASSKVSKAAAKGTNAPFSATCFTASYTDTGLFGYQIVAQAEDAEKVMKSVRDTFAEATKGGITDADIQRAKNQLKAALLMELESPRNFFLDLGLQAIITGQVLTSDELAAAIDKITTTDVQNIAKKVIGGKPAMAAVGFVLATFLTSPSHLVSEKNYFLAGTIGVVFTMAQKSIASFFSLKTKNTTKSDESDQTKKPKLEQVEEDSPIKSKAIRKKNHCVIESDSEDEMENRPPNEGKSQEDNDEQKPLQGEPIESSVDGQPETSMTPRKVTINDDADVVTCPSPIPEKIPTRQTARKRMRNSSSANEAQSRCTTRKKSKSEDSNLESVGKPQKNEDGEVDRICSSPAKEIKEAKEEEQTEDIKHEENIGVPKKKAKSVLNTSVNSDKMAEEHKGENEEMTSVQGGKASSNESQLDDKAKHPSENDTSKHSDKKQEKSTASNHGNKTVK</sequence>
<dbReference type="Proteomes" id="UP001208570">
    <property type="component" value="Unassembled WGS sequence"/>
</dbReference>
<accession>A0AAD9JXN8</accession>
<dbReference type="SUPFAM" id="SSF63411">
    <property type="entry name" value="LuxS/MPP-like metallohydrolase"/>
    <property type="match status" value="1"/>
</dbReference>
<dbReference type="EMBL" id="JAODUP010000127">
    <property type="protein sequence ID" value="KAK2160791.1"/>
    <property type="molecule type" value="Genomic_DNA"/>
</dbReference>
<dbReference type="PANTHER" id="PTHR11851:SF226">
    <property type="entry name" value="CYTOCHROME B-C1 COMPLEX SUBUNIT 2, MITOCHONDRIAL"/>
    <property type="match status" value="1"/>
</dbReference>
<organism evidence="3 4">
    <name type="scientific">Paralvinella palmiformis</name>
    <dbReference type="NCBI Taxonomy" id="53620"/>
    <lineage>
        <taxon>Eukaryota</taxon>
        <taxon>Metazoa</taxon>
        <taxon>Spiralia</taxon>
        <taxon>Lophotrochozoa</taxon>
        <taxon>Annelida</taxon>
        <taxon>Polychaeta</taxon>
        <taxon>Sedentaria</taxon>
        <taxon>Canalipalpata</taxon>
        <taxon>Terebellida</taxon>
        <taxon>Terebelliformia</taxon>
        <taxon>Alvinellidae</taxon>
        <taxon>Paralvinella</taxon>
    </lineage>
</organism>
<dbReference type="Pfam" id="PF05193">
    <property type="entry name" value="Peptidase_M16_C"/>
    <property type="match status" value="1"/>
</dbReference>
<feature type="compositionally biased region" description="Polar residues" evidence="1">
    <location>
        <begin position="271"/>
        <end position="280"/>
    </location>
</feature>
<feature type="compositionally biased region" description="Basic and acidic residues" evidence="1">
    <location>
        <begin position="428"/>
        <end position="450"/>
    </location>
</feature>
<evidence type="ECO:0000256" key="1">
    <source>
        <dbReference type="SAM" id="MobiDB-lite"/>
    </source>
</evidence>
<evidence type="ECO:0000313" key="3">
    <source>
        <dbReference type="EMBL" id="KAK2160791.1"/>
    </source>
</evidence>
<feature type="compositionally biased region" description="Polar residues" evidence="1">
    <location>
        <begin position="451"/>
        <end position="462"/>
    </location>
</feature>
<feature type="compositionally biased region" description="Polar residues" evidence="1">
    <location>
        <begin position="315"/>
        <end position="326"/>
    </location>
</feature>
<dbReference type="FunFam" id="3.30.830.10:FF:000039">
    <property type="entry name" value="Ubiquinol-cytochrome c reductase core subunit 2"/>
    <property type="match status" value="1"/>
</dbReference>
<feature type="region of interest" description="Disordered" evidence="1">
    <location>
        <begin position="198"/>
        <end position="462"/>
    </location>
</feature>
<proteinExistence type="predicted"/>
<name>A0AAD9JXN8_9ANNE</name>
<dbReference type="InterPro" id="IPR050361">
    <property type="entry name" value="MPP/UQCRC_Complex"/>
</dbReference>